<dbReference type="NCBIfam" id="NF041278">
    <property type="entry name" value="CmcJ_NvfI_EfuI"/>
    <property type="match status" value="1"/>
</dbReference>
<accession>A0AAE0NQH1</accession>
<dbReference type="GO" id="GO:0016491">
    <property type="term" value="F:oxidoreductase activity"/>
    <property type="evidence" value="ECO:0007669"/>
    <property type="project" value="InterPro"/>
</dbReference>
<reference evidence="2" key="2">
    <citation type="submission" date="2023-06" db="EMBL/GenBank/DDBJ databases">
        <authorList>
            <consortium name="Lawrence Berkeley National Laboratory"/>
            <person name="Haridas S."/>
            <person name="Hensen N."/>
            <person name="Bonometti L."/>
            <person name="Westerberg I."/>
            <person name="Brannstrom I.O."/>
            <person name="Guillou S."/>
            <person name="Cros-Aarteil S."/>
            <person name="Calhoun S."/>
            <person name="Kuo A."/>
            <person name="Mondo S."/>
            <person name="Pangilinan J."/>
            <person name="Riley R."/>
            <person name="LaButti K."/>
            <person name="Andreopoulos B."/>
            <person name="Lipzen A."/>
            <person name="Chen C."/>
            <person name="Yanf M."/>
            <person name="Daum C."/>
            <person name="Ng V."/>
            <person name="Clum A."/>
            <person name="Steindorff A."/>
            <person name="Ohm R."/>
            <person name="Martin F."/>
            <person name="Silar P."/>
            <person name="Natvig D."/>
            <person name="Lalanne C."/>
            <person name="Gautier V."/>
            <person name="Ament-velasquez S.L."/>
            <person name="Kruys A."/>
            <person name="Hutchinson M.I."/>
            <person name="Powell A.J."/>
            <person name="Barry K."/>
            <person name="Miller A.N."/>
            <person name="Grigoriev I.V."/>
            <person name="Debuchy R."/>
            <person name="Gladieux P."/>
            <person name="Thoren M.H."/>
            <person name="Johannesson H."/>
        </authorList>
    </citation>
    <scope>NUCLEOTIDE SEQUENCE</scope>
    <source>
        <strain evidence="2">CBS 232.78</strain>
    </source>
</reference>
<sequence>LLSVWRPLVRPLEDYPLAYCDWQTVDVARDYKPADLIFPHYIGEQYLVTHHPDHRWHFLSRQLSDEFTLLKCWDNRQDGAAHTSFVNPNSPKDAKLRESVEFRCMVSDGG</sequence>
<feature type="non-terminal residue" evidence="2">
    <location>
        <position position="110"/>
    </location>
</feature>
<dbReference type="EMBL" id="JAULSW010000004">
    <property type="protein sequence ID" value="KAK3385798.1"/>
    <property type="molecule type" value="Genomic_DNA"/>
</dbReference>
<evidence type="ECO:0000256" key="1">
    <source>
        <dbReference type="ARBA" id="ARBA00023604"/>
    </source>
</evidence>
<organism evidence="2 3">
    <name type="scientific">Podospora didyma</name>
    <dbReference type="NCBI Taxonomy" id="330526"/>
    <lineage>
        <taxon>Eukaryota</taxon>
        <taxon>Fungi</taxon>
        <taxon>Dikarya</taxon>
        <taxon>Ascomycota</taxon>
        <taxon>Pezizomycotina</taxon>
        <taxon>Sordariomycetes</taxon>
        <taxon>Sordariomycetidae</taxon>
        <taxon>Sordariales</taxon>
        <taxon>Podosporaceae</taxon>
        <taxon>Podospora</taxon>
    </lineage>
</organism>
<gene>
    <name evidence="2" type="ORF">B0H63DRAFT_394144</name>
</gene>
<reference evidence="2" key="1">
    <citation type="journal article" date="2023" name="Mol. Phylogenet. Evol.">
        <title>Genome-scale phylogeny and comparative genomics of the fungal order Sordariales.</title>
        <authorList>
            <person name="Hensen N."/>
            <person name="Bonometti L."/>
            <person name="Westerberg I."/>
            <person name="Brannstrom I.O."/>
            <person name="Guillou S."/>
            <person name="Cros-Aarteil S."/>
            <person name="Calhoun S."/>
            <person name="Haridas S."/>
            <person name="Kuo A."/>
            <person name="Mondo S."/>
            <person name="Pangilinan J."/>
            <person name="Riley R."/>
            <person name="LaButti K."/>
            <person name="Andreopoulos B."/>
            <person name="Lipzen A."/>
            <person name="Chen C."/>
            <person name="Yan M."/>
            <person name="Daum C."/>
            <person name="Ng V."/>
            <person name="Clum A."/>
            <person name="Steindorff A."/>
            <person name="Ohm R.A."/>
            <person name="Martin F."/>
            <person name="Silar P."/>
            <person name="Natvig D.O."/>
            <person name="Lalanne C."/>
            <person name="Gautier V."/>
            <person name="Ament-Velasquez S.L."/>
            <person name="Kruys A."/>
            <person name="Hutchinson M.I."/>
            <person name="Powell A.J."/>
            <person name="Barry K."/>
            <person name="Miller A.N."/>
            <person name="Grigoriev I.V."/>
            <person name="Debuchy R."/>
            <person name="Gladieux P."/>
            <person name="Hiltunen Thoren M."/>
            <person name="Johannesson H."/>
        </authorList>
    </citation>
    <scope>NUCLEOTIDE SEQUENCE</scope>
    <source>
        <strain evidence="2">CBS 232.78</strain>
    </source>
</reference>
<dbReference type="PANTHER" id="PTHR34598">
    <property type="entry name" value="BLL6449 PROTEIN"/>
    <property type="match status" value="1"/>
</dbReference>
<evidence type="ECO:0000313" key="3">
    <source>
        <dbReference type="Proteomes" id="UP001285441"/>
    </source>
</evidence>
<dbReference type="PANTHER" id="PTHR34598:SF3">
    <property type="entry name" value="OXIDOREDUCTASE AN1597"/>
    <property type="match status" value="1"/>
</dbReference>
<keyword evidence="3" id="KW-1185">Reference proteome</keyword>
<proteinExistence type="inferred from homology"/>
<name>A0AAE0NQH1_9PEZI</name>
<dbReference type="InterPro" id="IPR044053">
    <property type="entry name" value="AsaB-like"/>
</dbReference>
<comment type="caution">
    <text evidence="2">The sequence shown here is derived from an EMBL/GenBank/DDBJ whole genome shotgun (WGS) entry which is preliminary data.</text>
</comment>
<comment type="similarity">
    <text evidence="1">Belongs to the asaB hydroxylase/desaturase family.</text>
</comment>
<dbReference type="AlphaFoldDB" id="A0AAE0NQH1"/>
<evidence type="ECO:0000313" key="2">
    <source>
        <dbReference type="EMBL" id="KAK3385798.1"/>
    </source>
</evidence>
<dbReference type="Proteomes" id="UP001285441">
    <property type="component" value="Unassembled WGS sequence"/>
</dbReference>
<protein>
    <submittedName>
        <fullName evidence="2">Uncharacterized protein</fullName>
    </submittedName>
</protein>